<evidence type="ECO:0000313" key="1">
    <source>
        <dbReference type="EMBL" id="CUR30706.1"/>
    </source>
</evidence>
<dbReference type="Gene3D" id="3.10.28.20">
    <property type="entry name" value="Acetamidase/Formamidase-like domains"/>
    <property type="match status" value="1"/>
</dbReference>
<dbReference type="PANTHER" id="PTHR31891">
    <property type="entry name" value="FORMAMIDASE C869.04-RELATED"/>
    <property type="match status" value="1"/>
</dbReference>
<dbReference type="STRING" id="671072.PL9214290296"/>
<evidence type="ECO:0000313" key="2">
    <source>
        <dbReference type="Proteomes" id="UP000184315"/>
    </source>
</evidence>
<dbReference type="PANTHER" id="PTHR31891:SF1">
    <property type="entry name" value="FORMAMIDASE C869.04-RELATED"/>
    <property type="match status" value="1"/>
</dbReference>
<protein>
    <submittedName>
        <fullName evidence="1">Acetamidase/Formamidase</fullName>
    </submittedName>
</protein>
<gene>
    <name evidence="1" type="ORF">PL9214290296</name>
</gene>
<dbReference type="Proteomes" id="UP000184315">
    <property type="component" value="Unassembled WGS sequence"/>
</dbReference>
<dbReference type="SUPFAM" id="SSF141130">
    <property type="entry name" value="Acetamidase/Formamidase-like"/>
    <property type="match status" value="1"/>
</dbReference>
<dbReference type="EMBL" id="CZDF01000132">
    <property type="protein sequence ID" value="CUR30706.1"/>
    <property type="molecule type" value="Genomic_DNA"/>
</dbReference>
<proteinExistence type="predicted"/>
<dbReference type="Pfam" id="PF03069">
    <property type="entry name" value="FmdA_AmdA"/>
    <property type="match status" value="2"/>
</dbReference>
<dbReference type="PROSITE" id="PS51257">
    <property type="entry name" value="PROKAR_LIPOPROTEIN"/>
    <property type="match status" value="1"/>
</dbReference>
<sequence>MNHHTLKATCTTVHLGGFSCNLPPALVINSGDSIEVETYTGFKIYQESPEAFLTPELVEICQHLPPERIVGPGSHLLTGPIYIREAQPGDVLEIQLEEISPRLAMGFNAIRTGWGALPQQFSESRLRFIPLDLEKNIAEFPLNSGIKIPLKPFFGILGVATPETQRSSIPPGIYGGNLDNPELQAGSRLFLPIFVPGALFSIGDGHSAQGEGEVNVTAIETSMNGKIKLILHKNILLTSPLAETPSDIITMGFAETLDLAFESALKQMIDVLEQFFGLEAEEAYVLCSLAANFRITQVVNHPQKGVHGMISKSILGFPLKSLLDHKVVTGL</sequence>
<organism evidence="1 2">
    <name type="scientific">Planktothrix tepida PCC 9214</name>
    <dbReference type="NCBI Taxonomy" id="671072"/>
    <lineage>
        <taxon>Bacteria</taxon>
        <taxon>Bacillati</taxon>
        <taxon>Cyanobacteriota</taxon>
        <taxon>Cyanophyceae</taxon>
        <taxon>Oscillatoriophycideae</taxon>
        <taxon>Oscillatoriales</taxon>
        <taxon>Microcoleaceae</taxon>
        <taxon>Planktothrix</taxon>
    </lineage>
</organism>
<accession>A0A1J1LFD6</accession>
<dbReference type="RefSeq" id="WP_072717693.1">
    <property type="nucleotide sequence ID" value="NZ_LN889782.1"/>
</dbReference>
<reference evidence="2" key="1">
    <citation type="submission" date="2015-10" db="EMBL/GenBank/DDBJ databases">
        <authorList>
            <person name="Regsiter A."/>
            <person name="william w."/>
        </authorList>
    </citation>
    <scope>NUCLEOTIDE SEQUENCE [LARGE SCALE GENOMIC DNA]</scope>
</reference>
<name>A0A1J1LFD6_9CYAN</name>
<dbReference type="GO" id="GO:0016811">
    <property type="term" value="F:hydrolase activity, acting on carbon-nitrogen (but not peptide) bonds, in linear amides"/>
    <property type="evidence" value="ECO:0007669"/>
    <property type="project" value="InterPro"/>
</dbReference>
<dbReference type="OrthoDB" id="9811740at2"/>
<dbReference type="AlphaFoldDB" id="A0A1J1LFD6"/>
<dbReference type="InterPro" id="IPR004304">
    <property type="entry name" value="FmdA_AmdA"/>
</dbReference>
<keyword evidence="2" id="KW-1185">Reference proteome</keyword>
<dbReference type="Gene3D" id="2.60.120.580">
    <property type="entry name" value="Acetamidase/Formamidase-like domains"/>
    <property type="match status" value="2"/>
</dbReference>